<name>A0AAV2ABQ5_9ARAC</name>
<dbReference type="InterPro" id="IPR035914">
    <property type="entry name" value="Sperma_CUB_dom_sf"/>
</dbReference>
<dbReference type="Gene3D" id="4.10.400.10">
    <property type="entry name" value="Low-density Lipoprotein Receptor"/>
    <property type="match status" value="2"/>
</dbReference>
<protein>
    <recommendedName>
        <fullName evidence="6">CUB domain-containing protein</fullName>
    </recommendedName>
</protein>
<keyword evidence="4" id="KW-1133">Transmembrane helix</keyword>
<comment type="caution">
    <text evidence="3">Lacks conserved residue(s) required for the propagation of feature annotation.</text>
</comment>
<feature type="disulfide bond" evidence="2">
    <location>
        <begin position="419"/>
        <end position="446"/>
    </location>
</feature>
<dbReference type="Gene3D" id="2.60.120.290">
    <property type="entry name" value="Spermadhesin, CUB domain"/>
    <property type="match status" value="2"/>
</dbReference>
<comment type="caution">
    <text evidence="7">The sequence shown here is derived from an EMBL/GenBank/DDBJ whole genome shotgun (WGS) entry which is preliminary data.</text>
</comment>
<keyword evidence="4" id="KW-0812">Transmembrane</keyword>
<dbReference type="Pfam" id="PF00431">
    <property type="entry name" value="CUB"/>
    <property type="match status" value="1"/>
</dbReference>
<dbReference type="SMART" id="SM00192">
    <property type="entry name" value="LDLa"/>
    <property type="match status" value="2"/>
</dbReference>
<feature type="signal peptide" evidence="5">
    <location>
        <begin position="1"/>
        <end position="30"/>
    </location>
</feature>
<feature type="chain" id="PRO_5043942946" description="CUB domain-containing protein" evidence="5">
    <location>
        <begin position="31"/>
        <end position="1007"/>
    </location>
</feature>
<dbReference type="PANTHER" id="PTHR47537">
    <property type="entry name" value="CUBILIN"/>
    <property type="match status" value="1"/>
</dbReference>
<dbReference type="CDD" id="cd00112">
    <property type="entry name" value="LDLa"/>
    <property type="match status" value="1"/>
</dbReference>
<dbReference type="InterPro" id="IPR002172">
    <property type="entry name" value="LDrepeatLR_classA_rpt"/>
</dbReference>
<accession>A0AAV2ABQ5</accession>
<dbReference type="InterPro" id="IPR053207">
    <property type="entry name" value="Non-NMDA_GluR_Accessory"/>
</dbReference>
<proteinExistence type="predicted"/>
<gene>
    <name evidence="7" type="ORF">LARSCL_LOCUS11569</name>
</gene>
<dbReference type="InterPro" id="IPR056707">
    <property type="entry name" value="DUF7805"/>
</dbReference>
<dbReference type="GO" id="GO:0005886">
    <property type="term" value="C:plasma membrane"/>
    <property type="evidence" value="ECO:0007669"/>
    <property type="project" value="TreeGrafter"/>
</dbReference>
<dbReference type="EMBL" id="CAXIEN010000143">
    <property type="protein sequence ID" value="CAL1281439.1"/>
    <property type="molecule type" value="Genomic_DNA"/>
</dbReference>
<dbReference type="PROSITE" id="PS01209">
    <property type="entry name" value="LDLRA_1"/>
    <property type="match status" value="1"/>
</dbReference>
<keyword evidence="1 2" id="KW-1015">Disulfide bond</keyword>
<dbReference type="Proteomes" id="UP001497382">
    <property type="component" value="Unassembled WGS sequence"/>
</dbReference>
<keyword evidence="4" id="KW-0472">Membrane</keyword>
<dbReference type="PANTHER" id="PTHR47537:SF3">
    <property type="entry name" value="CUB DOMAIN-CONTAINING PROTEIN"/>
    <property type="match status" value="1"/>
</dbReference>
<evidence type="ECO:0000313" key="7">
    <source>
        <dbReference type="EMBL" id="CAL1281439.1"/>
    </source>
</evidence>
<feature type="domain" description="CUB" evidence="6">
    <location>
        <begin position="419"/>
        <end position="581"/>
    </location>
</feature>
<evidence type="ECO:0000259" key="6">
    <source>
        <dbReference type="PROSITE" id="PS01180"/>
    </source>
</evidence>
<dbReference type="SMART" id="SM00042">
    <property type="entry name" value="CUB"/>
    <property type="match status" value="1"/>
</dbReference>
<keyword evidence="8" id="KW-1185">Reference proteome</keyword>
<dbReference type="InterPro" id="IPR000859">
    <property type="entry name" value="CUB_dom"/>
</dbReference>
<evidence type="ECO:0000256" key="3">
    <source>
        <dbReference type="PROSITE-ProRule" id="PRU00124"/>
    </source>
</evidence>
<feature type="transmembrane region" description="Helical" evidence="4">
    <location>
        <begin position="956"/>
        <end position="978"/>
    </location>
</feature>
<organism evidence="7 8">
    <name type="scientific">Larinioides sclopetarius</name>
    <dbReference type="NCBI Taxonomy" id="280406"/>
    <lineage>
        <taxon>Eukaryota</taxon>
        <taxon>Metazoa</taxon>
        <taxon>Ecdysozoa</taxon>
        <taxon>Arthropoda</taxon>
        <taxon>Chelicerata</taxon>
        <taxon>Arachnida</taxon>
        <taxon>Araneae</taxon>
        <taxon>Araneomorphae</taxon>
        <taxon>Entelegynae</taxon>
        <taxon>Araneoidea</taxon>
        <taxon>Araneidae</taxon>
        <taxon>Larinioides</taxon>
    </lineage>
</organism>
<dbReference type="PRINTS" id="PR00261">
    <property type="entry name" value="LDLRECEPTOR"/>
</dbReference>
<feature type="domain" description="CUB" evidence="6">
    <location>
        <begin position="264"/>
        <end position="408"/>
    </location>
</feature>
<dbReference type="SUPFAM" id="SSF57424">
    <property type="entry name" value="LDL receptor-like module"/>
    <property type="match status" value="1"/>
</dbReference>
<dbReference type="CDD" id="cd00041">
    <property type="entry name" value="CUB"/>
    <property type="match status" value="1"/>
</dbReference>
<dbReference type="InterPro" id="IPR023415">
    <property type="entry name" value="LDLR_class-A_CS"/>
</dbReference>
<dbReference type="AlphaFoldDB" id="A0AAV2ABQ5"/>
<keyword evidence="5" id="KW-0732">Signal</keyword>
<sequence length="1007" mass="113274">MPSPRRSPPSHLPKAGLVLMVAHMLVVVSGVPARTTCAGGEWRCGGEDGGGKCISLNKFCDGIENCEDGSDEPLGCTNCNRTFYGEANVKYPLRVTGPFQRYLPFVCKITFVAAGKEFGDFVELTFLSFQIGRLELTRNQTAVCQKGYLKISEWSDSSRDWDDDASFTFYSPGRYSSVFPRVPEESVTRSSPNFGEFCGSMIERSVTFFSQGSNVSVMAVVPSRASIPSTSFSLYLTYRFLKRRPTQESGKSSYLGRPVTGTYCDREFLDCHSNRRCRIRTPNFPGFYPRNITCHYYIRHPKAPEGYTAKIVLSQPNDYKISVPTGRATSTSGTSFLLSTDCISGDAVRIYDGPSTRSPQLLEFCGSGSLPEIVSSGNELLVQIYSAPYQHLSNSRVEIEVSVRYEMVQIETPEDNGRCFYTLDGTKRRWGLIHSPKHTMPPNTNCTYRLIGASKHDRIWLFFVSFFALVEKQPTSPNTENSCSVSKLEIYDLGETKPNASGSSSSSSEPTYLFCGETGPRLCAHAADYPPKYLPPRPCEVPSESYFSLGSEMIIRHRFLSFASELLTTSTSSFTARYEFVDTNQQGTQIDHSECDRRVDSRLGKKGKISNPRDVFFYGRGGRHNLTCMFHFVGLPTERLKLILKKARLKSNKSSCSSYYDPVFQRHGCRMSTFRQGHSQSLSWSLLGASEHWAGYSSPVGCMCDTIIENDAQAVIFESVVSNVKLNFEIIGMSHLEDFEDYYFEADYEFVNYSLCDIGLRRHSGLSGDGILSFQLPSSHSKVPSSSRPIRCRWKIEASPNKHLYLKFKGFNASTVEECPLGSRILVYLDPHEKPVANACVDSDKSSQKADELVEFDIFSHTWYNESRNKIHGQERDRLFVEMISSHDSAAFVIQWLEVTRPFVRTQSGQTLRNVDCLFECPEIGACIDPELWCDGTMHCPSGFDESPEHCKYFPVTYVSCAAAAGFITILILIWFAVRRRRLRKLLKKKDIRQFPADDYCVESPIG</sequence>
<dbReference type="PROSITE" id="PS50068">
    <property type="entry name" value="LDLRA_2"/>
    <property type="match status" value="2"/>
</dbReference>
<evidence type="ECO:0000256" key="4">
    <source>
        <dbReference type="SAM" id="Phobius"/>
    </source>
</evidence>
<dbReference type="Pfam" id="PF25090">
    <property type="entry name" value="DUF7805"/>
    <property type="match status" value="1"/>
</dbReference>
<dbReference type="SUPFAM" id="SSF49854">
    <property type="entry name" value="Spermadhesin, CUB domain"/>
    <property type="match status" value="2"/>
</dbReference>
<evidence type="ECO:0000313" key="8">
    <source>
        <dbReference type="Proteomes" id="UP001497382"/>
    </source>
</evidence>
<dbReference type="InterPro" id="IPR036055">
    <property type="entry name" value="LDL_receptor-like_sf"/>
</dbReference>
<evidence type="ECO:0000256" key="2">
    <source>
        <dbReference type="PROSITE-ProRule" id="PRU00059"/>
    </source>
</evidence>
<evidence type="ECO:0000256" key="1">
    <source>
        <dbReference type="ARBA" id="ARBA00023157"/>
    </source>
</evidence>
<dbReference type="PROSITE" id="PS01180">
    <property type="entry name" value="CUB"/>
    <property type="match status" value="2"/>
</dbReference>
<reference evidence="7 8" key="1">
    <citation type="submission" date="2024-04" db="EMBL/GenBank/DDBJ databases">
        <authorList>
            <person name="Rising A."/>
            <person name="Reimegard J."/>
            <person name="Sonavane S."/>
            <person name="Akerstrom W."/>
            <person name="Nylinder S."/>
            <person name="Hedman E."/>
            <person name="Kallberg Y."/>
        </authorList>
    </citation>
    <scope>NUCLEOTIDE SEQUENCE [LARGE SCALE GENOMIC DNA]</scope>
</reference>
<evidence type="ECO:0000256" key="5">
    <source>
        <dbReference type="SAM" id="SignalP"/>
    </source>
</evidence>